<dbReference type="PANTHER" id="PTHR30472:SF1">
    <property type="entry name" value="FE(3+) DICITRATE TRANSPORT SYSTEM PERMEASE PROTEIN FECC-RELATED"/>
    <property type="match status" value="1"/>
</dbReference>
<gene>
    <name evidence="9" type="ORF">SAMN04488115_101392</name>
</gene>
<evidence type="ECO:0000256" key="1">
    <source>
        <dbReference type="ARBA" id="ARBA00004651"/>
    </source>
</evidence>
<name>A0A1H5SRP6_9HYPH</name>
<evidence type="ECO:0000256" key="2">
    <source>
        <dbReference type="ARBA" id="ARBA00007935"/>
    </source>
</evidence>
<dbReference type="GO" id="GO:0022857">
    <property type="term" value="F:transmembrane transporter activity"/>
    <property type="evidence" value="ECO:0007669"/>
    <property type="project" value="InterPro"/>
</dbReference>
<keyword evidence="3" id="KW-0813">Transport</keyword>
<protein>
    <submittedName>
        <fullName evidence="9">Iron complex transport system permease protein</fullName>
    </submittedName>
</protein>
<dbReference type="CDD" id="cd06550">
    <property type="entry name" value="TM_ABC_iron-siderophores_like"/>
    <property type="match status" value="1"/>
</dbReference>
<keyword evidence="4" id="KW-1003">Cell membrane</keyword>
<feature type="transmembrane region" description="Helical" evidence="8">
    <location>
        <begin position="107"/>
        <end position="128"/>
    </location>
</feature>
<keyword evidence="7 8" id="KW-0472">Membrane</keyword>
<evidence type="ECO:0000256" key="3">
    <source>
        <dbReference type="ARBA" id="ARBA00022448"/>
    </source>
</evidence>
<dbReference type="GO" id="GO:0033214">
    <property type="term" value="P:siderophore-iron import into cell"/>
    <property type="evidence" value="ECO:0007669"/>
    <property type="project" value="TreeGrafter"/>
</dbReference>
<feature type="transmembrane region" description="Helical" evidence="8">
    <location>
        <begin position="249"/>
        <end position="280"/>
    </location>
</feature>
<evidence type="ECO:0000313" key="9">
    <source>
        <dbReference type="EMBL" id="SEF53312.1"/>
    </source>
</evidence>
<dbReference type="Proteomes" id="UP000236743">
    <property type="component" value="Unassembled WGS sequence"/>
</dbReference>
<comment type="similarity">
    <text evidence="2">Belongs to the binding-protein-dependent transport system permease family. FecCD subfamily.</text>
</comment>
<dbReference type="FunFam" id="1.10.3470.10:FF:000001">
    <property type="entry name" value="Vitamin B12 ABC transporter permease BtuC"/>
    <property type="match status" value="1"/>
</dbReference>
<keyword evidence="6 8" id="KW-1133">Transmembrane helix</keyword>
<dbReference type="EMBL" id="FNUY01000001">
    <property type="protein sequence ID" value="SEF53312.1"/>
    <property type="molecule type" value="Genomic_DNA"/>
</dbReference>
<dbReference type="SUPFAM" id="SSF81345">
    <property type="entry name" value="ABC transporter involved in vitamin B12 uptake, BtuC"/>
    <property type="match status" value="1"/>
</dbReference>
<dbReference type="GO" id="GO:0005886">
    <property type="term" value="C:plasma membrane"/>
    <property type="evidence" value="ECO:0007669"/>
    <property type="project" value="UniProtKB-SubCell"/>
</dbReference>
<feature type="transmembrane region" description="Helical" evidence="8">
    <location>
        <begin position="292"/>
        <end position="310"/>
    </location>
</feature>
<evidence type="ECO:0000256" key="6">
    <source>
        <dbReference type="ARBA" id="ARBA00022989"/>
    </source>
</evidence>
<dbReference type="InterPro" id="IPR037294">
    <property type="entry name" value="ABC_BtuC-like"/>
</dbReference>
<dbReference type="Gene3D" id="1.10.3470.10">
    <property type="entry name" value="ABC transporter involved in vitamin B12 uptake, BtuC"/>
    <property type="match status" value="1"/>
</dbReference>
<dbReference type="InterPro" id="IPR000522">
    <property type="entry name" value="ABC_transptr_permease_BtuC"/>
</dbReference>
<organism evidence="9 10">
    <name type="scientific">Bosea lathyri</name>
    <dbReference type="NCBI Taxonomy" id="1036778"/>
    <lineage>
        <taxon>Bacteria</taxon>
        <taxon>Pseudomonadati</taxon>
        <taxon>Pseudomonadota</taxon>
        <taxon>Alphaproteobacteria</taxon>
        <taxon>Hyphomicrobiales</taxon>
        <taxon>Boseaceae</taxon>
        <taxon>Bosea</taxon>
    </lineage>
</organism>
<feature type="transmembrane region" description="Helical" evidence="8">
    <location>
        <begin position="134"/>
        <end position="153"/>
    </location>
</feature>
<accession>A0A1H5SRP6</accession>
<proteinExistence type="inferred from homology"/>
<feature type="transmembrane region" description="Helical" evidence="8">
    <location>
        <begin position="78"/>
        <end position="95"/>
    </location>
</feature>
<dbReference type="Pfam" id="PF01032">
    <property type="entry name" value="FecCD"/>
    <property type="match status" value="1"/>
</dbReference>
<keyword evidence="5 8" id="KW-0812">Transmembrane</keyword>
<reference evidence="9 10" key="1">
    <citation type="submission" date="2016-10" db="EMBL/GenBank/DDBJ databases">
        <authorList>
            <person name="de Groot N.N."/>
        </authorList>
    </citation>
    <scope>NUCLEOTIDE SEQUENCE [LARGE SCALE GENOMIC DNA]</scope>
    <source>
        <strain evidence="9 10">DSM 26656</strain>
    </source>
</reference>
<dbReference type="AlphaFoldDB" id="A0A1H5SRP6"/>
<evidence type="ECO:0000313" key="10">
    <source>
        <dbReference type="Proteomes" id="UP000236743"/>
    </source>
</evidence>
<evidence type="ECO:0000256" key="4">
    <source>
        <dbReference type="ARBA" id="ARBA00022475"/>
    </source>
</evidence>
<sequence>MSDNRIIAGSGPALPAPVGDRGRAVALIALCCLLALVAAWSVTLGTARFPFSRVLGAVFAFDGSREHLVIASIRLPRLLAGLLAGGGLAVAGAIVQAVTGNPLASPGLLGINAGAAFAVVIAIAAAGAGSGDVHVWYAFAGAAAAAATVYALGSAGRSGGTPLRLVLAGAVLAGFLTSLTTAILIFDQGTLDAVRLWTAGSLSGRSMAQVAAIAPYTFVGLAAATLSRRHITTLSLGTDIARSVGQSPLVWRGLSVGIVVVLAGGAVALAGPIGFVGLVVPHIARFCVGADYRWIIPFSALGGALLLVLADTAGRMFFGSQSFPAGVTMALIGGPFFLWLARYRAGGRP</sequence>
<dbReference type="PANTHER" id="PTHR30472">
    <property type="entry name" value="FERRIC ENTEROBACTIN TRANSPORT SYSTEM PERMEASE PROTEIN"/>
    <property type="match status" value="1"/>
</dbReference>
<evidence type="ECO:0000256" key="8">
    <source>
        <dbReference type="SAM" id="Phobius"/>
    </source>
</evidence>
<evidence type="ECO:0000256" key="5">
    <source>
        <dbReference type="ARBA" id="ARBA00022692"/>
    </source>
</evidence>
<feature type="transmembrane region" description="Helical" evidence="8">
    <location>
        <begin position="24"/>
        <end position="43"/>
    </location>
</feature>
<evidence type="ECO:0000256" key="7">
    <source>
        <dbReference type="ARBA" id="ARBA00023136"/>
    </source>
</evidence>
<comment type="subcellular location">
    <subcellularLocation>
        <location evidence="1">Cell membrane</location>
        <topology evidence="1">Multi-pass membrane protein</topology>
    </subcellularLocation>
</comment>
<feature type="transmembrane region" description="Helical" evidence="8">
    <location>
        <begin position="165"/>
        <end position="186"/>
    </location>
</feature>
<feature type="transmembrane region" description="Helical" evidence="8">
    <location>
        <begin position="322"/>
        <end position="341"/>
    </location>
</feature>
<keyword evidence="10" id="KW-1185">Reference proteome</keyword>